<dbReference type="OrthoDB" id="6365214at2"/>
<dbReference type="KEGG" id="ome:OLMES_4690"/>
<dbReference type="InterPro" id="IPR007922">
    <property type="entry name" value="DciA-like"/>
</dbReference>
<dbReference type="Proteomes" id="UP000196027">
    <property type="component" value="Chromosome"/>
</dbReference>
<protein>
    <recommendedName>
        <fullName evidence="3">DUF721 domain-containing protein</fullName>
    </recommendedName>
</protein>
<dbReference type="EMBL" id="CP021425">
    <property type="protein sequence ID" value="ARU58685.1"/>
    <property type="molecule type" value="Genomic_DNA"/>
</dbReference>
<reference evidence="1 2" key="1">
    <citation type="submission" date="2017-05" db="EMBL/GenBank/DDBJ databases">
        <title>Genomic insights into alkan degradation activity of Oleiphilus messinensis.</title>
        <authorList>
            <person name="Kozyavkin S.A."/>
            <person name="Slesarev A.I."/>
            <person name="Golyshin P.N."/>
            <person name="Korzhenkov A."/>
            <person name="Golyshina O.N."/>
            <person name="Toshchakov S.V."/>
        </authorList>
    </citation>
    <scope>NUCLEOTIDE SEQUENCE [LARGE SCALE GENOMIC DNA]</scope>
    <source>
        <strain evidence="1 2">ME102</strain>
    </source>
</reference>
<evidence type="ECO:0000313" key="1">
    <source>
        <dbReference type="EMBL" id="ARU58685.1"/>
    </source>
</evidence>
<dbReference type="RefSeq" id="WP_087463435.1">
    <property type="nucleotide sequence ID" value="NZ_CP021425.1"/>
</dbReference>
<evidence type="ECO:0008006" key="3">
    <source>
        <dbReference type="Google" id="ProtNLM"/>
    </source>
</evidence>
<sequence length="151" mass="17277">MNTNKRPPLLNEVTREQPELSRLFRIAGTMERLTGILNQAVPDVLKGSVQIRTYKDKVLSVNVPSGSSATLFRMEMQTIKTRLRNHPSFQHLSRINVKVKPDRQPAPKKREPMRLSKKNAQLLLEEAGHTEDKDLKYTLEKLARRGLLAPD</sequence>
<name>A0A1Y0IGN2_9GAMM</name>
<dbReference type="Pfam" id="PF05258">
    <property type="entry name" value="DciA"/>
    <property type="match status" value="1"/>
</dbReference>
<dbReference type="AlphaFoldDB" id="A0A1Y0IGN2"/>
<keyword evidence="2" id="KW-1185">Reference proteome</keyword>
<proteinExistence type="predicted"/>
<accession>A0A1Y0IGN2</accession>
<gene>
    <name evidence="1" type="ORF">OLMES_4690</name>
</gene>
<organism evidence="1 2">
    <name type="scientific">Oleiphilus messinensis</name>
    <dbReference type="NCBI Taxonomy" id="141451"/>
    <lineage>
        <taxon>Bacteria</taxon>
        <taxon>Pseudomonadati</taxon>
        <taxon>Pseudomonadota</taxon>
        <taxon>Gammaproteobacteria</taxon>
        <taxon>Oceanospirillales</taxon>
        <taxon>Oleiphilaceae</taxon>
        <taxon>Oleiphilus</taxon>
    </lineage>
</organism>
<evidence type="ECO:0000313" key="2">
    <source>
        <dbReference type="Proteomes" id="UP000196027"/>
    </source>
</evidence>